<evidence type="ECO:0000313" key="2">
    <source>
        <dbReference type="EMBL" id="PKI32012.1"/>
    </source>
</evidence>
<dbReference type="AlphaFoldDB" id="A0A2I0HJW7"/>
<comment type="caution">
    <text evidence="2">The sequence shown here is derived from an EMBL/GenBank/DDBJ whole genome shotgun (WGS) entry which is preliminary data.</text>
</comment>
<organism evidence="2 3">
    <name type="scientific">Punica granatum</name>
    <name type="common">Pomegranate</name>
    <dbReference type="NCBI Taxonomy" id="22663"/>
    <lineage>
        <taxon>Eukaryota</taxon>
        <taxon>Viridiplantae</taxon>
        <taxon>Streptophyta</taxon>
        <taxon>Embryophyta</taxon>
        <taxon>Tracheophyta</taxon>
        <taxon>Spermatophyta</taxon>
        <taxon>Magnoliopsida</taxon>
        <taxon>eudicotyledons</taxon>
        <taxon>Gunneridae</taxon>
        <taxon>Pentapetalae</taxon>
        <taxon>rosids</taxon>
        <taxon>malvids</taxon>
        <taxon>Myrtales</taxon>
        <taxon>Lythraceae</taxon>
        <taxon>Punica</taxon>
    </lineage>
</organism>
<sequence>MARGGRLRGRHVAGPEVGSENLNKNSSLPSDFLGFEVLNRILHFVTLNGNLAVVFSVRFDWKSKAVPRIEEGDTVTSQ</sequence>
<proteinExistence type="predicted"/>
<dbReference type="EMBL" id="PGOL01008132">
    <property type="protein sequence ID" value="PKI32012.1"/>
    <property type="molecule type" value="Genomic_DNA"/>
</dbReference>
<accession>A0A2I0HJW7</accession>
<protein>
    <submittedName>
        <fullName evidence="2">Uncharacterized protein</fullName>
    </submittedName>
</protein>
<dbReference type="Proteomes" id="UP000233551">
    <property type="component" value="Unassembled WGS sequence"/>
</dbReference>
<reference evidence="2 3" key="1">
    <citation type="submission" date="2017-11" db="EMBL/GenBank/DDBJ databases">
        <title>De-novo sequencing of pomegranate (Punica granatum L.) genome.</title>
        <authorList>
            <person name="Akparov Z."/>
            <person name="Amiraslanov A."/>
            <person name="Hajiyeva S."/>
            <person name="Abbasov M."/>
            <person name="Kaur K."/>
            <person name="Hamwieh A."/>
            <person name="Solovyev V."/>
            <person name="Salamov A."/>
            <person name="Braich B."/>
            <person name="Kosarev P."/>
            <person name="Mahmoud A."/>
            <person name="Hajiyev E."/>
            <person name="Babayeva S."/>
            <person name="Izzatullayeva V."/>
            <person name="Mammadov A."/>
            <person name="Mammadov A."/>
            <person name="Sharifova S."/>
            <person name="Ojaghi J."/>
            <person name="Eynullazada K."/>
            <person name="Bayramov B."/>
            <person name="Abdulazimova A."/>
            <person name="Shahmuradov I."/>
        </authorList>
    </citation>
    <scope>NUCLEOTIDE SEQUENCE [LARGE SCALE GENOMIC DNA]</scope>
    <source>
        <strain evidence="3">cv. AG2017</strain>
        <tissue evidence="2">Leaf</tissue>
    </source>
</reference>
<feature type="compositionally biased region" description="Basic residues" evidence="1">
    <location>
        <begin position="1"/>
        <end position="11"/>
    </location>
</feature>
<keyword evidence="3" id="KW-1185">Reference proteome</keyword>
<gene>
    <name evidence="2" type="ORF">CRG98_047621</name>
</gene>
<evidence type="ECO:0000256" key="1">
    <source>
        <dbReference type="SAM" id="MobiDB-lite"/>
    </source>
</evidence>
<name>A0A2I0HJW7_PUNGR</name>
<feature type="region of interest" description="Disordered" evidence="1">
    <location>
        <begin position="1"/>
        <end position="28"/>
    </location>
</feature>
<evidence type="ECO:0000313" key="3">
    <source>
        <dbReference type="Proteomes" id="UP000233551"/>
    </source>
</evidence>